<protein>
    <submittedName>
        <fullName evidence="1">Uncharacterized protein</fullName>
    </submittedName>
</protein>
<name>A0A6J8ASW9_MYTCO</name>
<dbReference type="EMBL" id="CACVKT020001886">
    <property type="protein sequence ID" value="CAC5373147.1"/>
    <property type="molecule type" value="Genomic_DNA"/>
</dbReference>
<proteinExistence type="predicted"/>
<dbReference type="Gene3D" id="2.120.10.30">
    <property type="entry name" value="TolB, C-terminal domain"/>
    <property type="match status" value="1"/>
</dbReference>
<dbReference type="PROSITE" id="PS51257">
    <property type="entry name" value="PROKAR_LIPOPROTEIN"/>
    <property type="match status" value="1"/>
</dbReference>
<organism evidence="1 2">
    <name type="scientific">Mytilus coruscus</name>
    <name type="common">Sea mussel</name>
    <dbReference type="NCBI Taxonomy" id="42192"/>
    <lineage>
        <taxon>Eukaryota</taxon>
        <taxon>Metazoa</taxon>
        <taxon>Spiralia</taxon>
        <taxon>Lophotrochozoa</taxon>
        <taxon>Mollusca</taxon>
        <taxon>Bivalvia</taxon>
        <taxon>Autobranchia</taxon>
        <taxon>Pteriomorphia</taxon>
        <taxon>Mytilida</taxon>
        <taxon>Mytiloidea</taxon>
        <taxon>Mytilidae</taxon>
        <taxon>Mytilinae</taxon>
        <taxon>Mytilus</taxon>
    </lineage>
</organism>
<dbReference type="Proteomes" id="UP000507470">
    <property type="component" value="Unassembled WGS sequence"/>
</dbReference>
<gene>
    <name evidence="1" type="ORF">MCOR_11002</name>
</gene>
<evidence type="ECO:0000313" key="1">
    <source>
        <dbReference type="EMBL" id="CAC5373147.1"/>
    </source>
</evidence>
<keyword evidence="2" id="KW-1185">Reference proteome</keyword>
<dbReference type="InterPro" id="IPR011042">
    <property type="entry name" value="6-blade_b-propeller_TolB-like"/>
</dbReference>
<reference evidence="1 2" key="1">
    <citation type="submission" date="2020-06" db="EMBL/GenBank/DDBJ databases">
        <authorList>
            <person name="Li R."/>
            <person name="Bekaert M."/>
        </authorList>
    </citation>
    <scope>NUCLEOTIDE SEQUENCE [LARGE SCALE GENOMIC DNA]</scope>
    <source>
        <strain evidence="2">wild</strain>
    </source>
</reference>
<evidence type="ECO:0000313" key="2">
    <source>
        <dbReference type="Proteomes" id="UP000507470"/>
    </source>
</evidence>
<accession>A0A6J8ASW9</accession>
<dbReference type="SUPFAM" id="SSF63829">
    <property type="entry name" value="Calcium-dependent phosphotriesterase"/>
    <property type="match status" value="1"/>
</dbReference>
<sequence length="267" mass="30075">MFIFNCKFSVNESSTDRFISDSECLPNGLVIVACYNLLGTQFEVMAFSVIGEKTHVMRLEKYPKRMVVVDQNTVAVFLINNSVAIVDIQQNHVKYLRDIAKNQSLGSFICIENQFYVGDELGITVIDMSGDINRRIKLSFVPHEMCYDVNSQRVYCINSDYSKLIGIDRDGTIIFTFADPNWTKLKSLTIDNDGNVLVLRTNAVHDLGSVIKVDSNGKTSDVVITNIQLSEFNLNSCICFHHSTNSVVIGVHSTVYIYKKKMKSVNI</sequence>
<dbReference type="AlphaFoldDB" id="A0A6J8ASW9"/>